<dbReference type="Proteomes" id="UP001138997">
    <property type="component" value="Unassembled WGS sequence"/>
</dbReference>
<dbReference type="RefSeq" id="WP_231440064.1">
    <property type="nucleotide sequence ID" value="NZ_JAJOMB010000003.1"/>
</dbReference>
<accession>A0A9X1SYD4</accession>
<protein>
    <submittedName>
        <fullName evidence="2">Uncharacterized protein</fullName>
    </submittedName>
</protein>
<evidence type="ECO:0000256" key="1">
    <source>
        <dbReference type="SAM" id="Phobius"/>
    </source>
</evidence>
<proteinExistence type="predicted"/>
<dbReference type="AlphaFoldDB" id="A0A9X1SYD4"/>
<evidence type="ECO:0000313" key="3">
    <source>
        <dbReference type="Proteomes" id="UP001138997"/>
    </source>
</evidence>
<organism evidence="2 3">
    <name type="scientific">Kineosporia babensis</name>
    <dbReference type="NCBI Taxonomy" id="499548"/>
    <lineage>
        <taxon>Bacteria</taxon>
        <taxon>Bacillati</taxon>
        <taxon>Actinomycetota</taxon>
        <taxon>Actinomycetes</taxon>
        <taxon>Kineosporiales</taxon>
        <taxon>Kineosporiaceae</taxon>
        <taxon>Kineosporia</taxon>
    </lineage>
</organism>
<keyword evidence="3" id="KW-1185">Reference proteome</keyword>
<keyword evidence="1" id="KW-0812">Transmembrane</keyword>
<keyword evidence="1" id="KW-1133">Transmembrane helix</keyword>
<feature type="transmembrane region" description="Helical" evidence="1">
    <location>
        <begin position="6"/>
        <end position="28"/>
    </location>
</feature>
<evidence type="ECO:0000313" key="2">
    <source>
        <dbReference type="EMBL" id="MCD5310888.1"/>
    </source>
</evidence>
<keyword evidence="1" id="KW-0472">Membrane</keyword>
<reference evidence="2" key="1">
    <citation type="submission" date="2021-11" db="EMBL/GenBank/DDBJ databases">
        <title>Streptomyces corallinus and Kineosporia corallina sp. nov., two new coral-derived marine actinobacteria.</title>
        <authorList>
            <person name="Buangrab K."/>
            <person name="Sutthacheep M."/>
            <person name="Yeemin T."/>
            <person name="Harunari E."/>
            <person name="Igarashi Y."/>
            <person name="Sripreechasak P."/>
            <person name="Kanchanasin P."/>
            <person name="Tanasupawat S."/>
            <person name="Phongsopitanun W."/>
        </authorList>
    </citation>
    <scope>NUCLEOTIDE SEQUENCE</scope>
    <source>
        <strain evidence="2">JCM 31032</strain>
    </source>
</reference>
<sequence length="82" mass="9585">MWRALPLIVVVALVVGGVLFWLVVSPALDRRRARLARRAARREQIEDLQHEWAVENVTNTREDLRRHRARLEGSLDDLHDPK</sequence>
<name>A0A9X1SYD4_9ACTN</name>
<gene>
    <name evidence="2" type="ORF">LR394_08275</name>
</gene>
<comment type="caution">
    <text evidence="2">The sequence shown here is derived from an EMBL/GenBank/DDBJ whole genome shotgun (WGS) entry which is preliminary data.</text>
</comment>
<dbReference type="EMBL" id="JAJOMB010000003">
    <property type="protein sequence ID" value="MCD5310888.1"/>
    <property type="molecule type" value="Genomic_DNA"/>
</dbReference>